<gene>
    <name evidence="6" type="ORF">ACGFYS_07585</name>
</gene>
<dbReference type="InterPro" id="IPR019888">
    <property type="entry name" value="Tscrpt_reg_AsnC-like"/>
</dbReference>
<dbReference type="SUPFAM" id="SSF46785">
    <property type="entry name" value="Winged helix' DNA-binding domain"/>
    <property type="match status" value="1"/>
</dbReference>
<evidence type="ECO:0000256" key="2">
    <source>
        <dbReference type="ARBA" id="ARBA00023125"/>
    </source>
</evidence>
<dbReference type="SUPFAM" id="SSF54909">
    <property type="entry name" value="Dimeric alpha+beta barrel"/>
    <property type="match status" value="2"/>
</dbReference>
<organism evidence="6 7">
    <name type="scientific">Streptomyces omiyaensis</name>
    <dbReference type="NCBI Taxonomy" id="68247"/>
    <lineage>
        <taxon>Bacteria</taxon>
        <taxon>Bacillati</taxon>
        <taxon>Actinomycetota</taxon>
        <taxon>Actinomycetes</taxon>
        <taxon>Kitasatosporales</taxon>
        <taxon>Streptomycetaceae</taxon>
        <taxon>Streptomyces</taxon>
    </lineage>
</organism>
<name>A0ABW7BMP3_9ACTN</name>
<dbReference type="InterPro" id="IPR011008">
    <property type="entry name" value="Dimeric_a/b-barrel"/>
</dbReference>
<sequence>MLDELDYLLVTALQVAPRADWQTVGEALGLDASTVARRWARLTRAGNAWISVHPAVRAQAPAVVAFIEVDCAAGRLHEVAAEVAEDPHVFNLEHVSGGRDLLVTAVFADQAELARYVGFRLGALDGVAASRTQVATTLHTEGSRWRLDRLTEEQRRRLAGAERPAPARPAGGRLLEERDLELVRVLSEDPRRSAARLAERTGLSPTTVRRRLDRLEAEHALVYRCEVARALSGWPVSVSLWATVPQSRAPRLAERISALREIRLCASLSGPYNLLLAAWLRSVDDIAPFESRLAERFPELAVTDRALTLWPMKLGGHLLDPRGRHLRAVPLGRWSDARSEAAEAALLDRLRAPRPAPGPAAGTAAGTAAGPATGSAGGG</sequence>
<accession>A0ABW7BMP3</accession>
<dbReference type="InterPro" id="IPR036390">
    <property type="entry name" value="WH_DNA-bd_sf"/>
</dbReference>
<dbReference type="PANTHER" id="PTHR30154">
    <property type="entry name" value="LEUCINE-RESPONSIVE REGULATORY PROTEIN"/>
    <property type="match status" value="1"/>
</dbReference>
<dbReference type="EMBL" id="JBICZW010000004">
    <property type="protein sequence ID" value="MFG3188787.1"/>
    <property type="molecule type" value="Genomic_DNA"/>
</dbReference>
<dbReference type="RefSeq" id="WP_392880277.1">
    <property type="nucleotide sequence ID" value="NZ_JBICZW010000004.1"/>
</dbReference>
<evidence type="ECO:0000313" key="6">
    <source>
        <dbReference type="EMBL" id="MFG3188787.1"/>
    </source>
</evidence>
<dbReference type="Gene3D" id="3.30.70.920">
    <property type="match status" value="2"/>
</dbReference>
<dbReference type="Gene3D" id="1.10.10.10">
    <property type="entry name" value="Winged helix-like DNA-binding domain superfamily/Winged helix DNA-binding domain"/>
    <property type="match status" value="2"/>
</dbReference>
<feature type="compositionally biased region" description="Low complexity" evidence="4">
    <location>
        <begin position="359"/>
        <end position="379"/>
    </location>
</feature>
<dbReference type="PRINTS" id="PR00033">
    <property type="entry name" value="HTHASNC"/>
</dbReference>
<protein>
    <submittedName>
        <fullName evidence="6">Lrp/AsnC family transcriptional regulator</fullName>
    </submittedName>
</protein>
<dbReference type="InterPro" id="IPR019887">
    <property type="entry name" value="Tscrpt_reg_AsnC/Lrp_C"/>
</dbReference>
<dbReference type="InterPro" id="IPR036388">
    <property type="entry name" value="WH-like_DNA-bd_sf"/>
</dbReference>
<evidence type="ECO:0000256" key="1">
    <source>
        <dbReference type="ARBA" id="ARBA00023015"/>
    </source>
</evidence>
<feature type="domain" description="HTH asnC-type" evidence="5">
    <location>
        <begin position="175"/>
        <end position="235"/>
    </location>
</feature>
<evidence type="ECO:0000313" key="7">
    <source>
        <dbReference type="Proteomes" id="UP001604282"/>
    </source>
</evidence>
<dbReference type="PANTHER" id="PTHR30154:SF34">
    <property type="entry name" value="TRANSCRIPTIONAL REGULATOR AZLB"/>
    <property type="match status" value="1"/>
</dbReference>
<dbReference type="Pfam" id="PF01037">
    <property type="entry name" value="AsnC_trans_reg"/>
    <property type="match status" value="1"/>
</dbReference>
<dbReference type="PROSITE" id="PS50956">
    <property type="entry name" value="HTH_ASNC_2"/>
    <property type="match status" value="1"/>
</dbReference>
<keyword evidence="3" id="KW-0804">Transcription</keyword>
<dbReference type="Pfam" id="PF13412">
    <property type="entry name" value="HTH_24"/>
    <property type="match status" value="1"/>
</dbReference>
<comment type="caution">
    <text evidence="6">The sequence shown here is derived from an EMBL/GenBank/DDBJ whole genome shotgun (WGS) entry which is preliminary data.</text>
</comment>
<evidence type="ECO:0000259" key="5">
    <source>
        <dbReference type="PROSITE" id="PS50956"/>
    </source>
</evidence>
<dbReference type="Proteomes" id="UP001604282">
    <property type="component" value="Unassembled WGS sequence"/>
</dbReference>
<feature type="region of interest" description="Disordered" evidence="4">
    <location>
        <begin position="351"/>
        <end position="379"/>
    </location>
</feature>
<dbReference type="SMART" id="SM00344">
    <property type="entry name" value="HTH_ASNC"/>
    <property type="match status" value="2"/>
</dbReference>
<keyword evidence="2" id="KW-0238">DNA-binding</keyword>
<evidence type="ECO:0000256" key="4">
    <source>
        <dbReference type="SAM" id="MobiDB-lite"/>
    </source>
</evidence>
<keyword evidence="1" id="KW-0805">Transcription regulation</keyword>
<proteinExistence type="predicted"/>
<dbReference type="Pfam" id="PF13404">
    <property type="entry name" value="HTH_AsnC-type"/>
    <property type="match status" value="1"/>
</dbReference>
<reference evidence="6 7" key="1">
    <citation type="submission" date="2024-10" db="EMBL/GenBank/DDBJ databases">
        <title>The Natural Products Discovery Center: Release of the First 8490 Sequenced Strains for Exploring Actinobacteria Biosynthetic Diversity.</title>
        <authorList>
            <person name="Kalkreuter E."/>
            <person name="Kautsar S.A."/>
            <person name="Yang D."/>
            <person name="Bader C.D."/>
            <person name="Teijaro C.N."/>
            <person name="Fluegel L."/>
            <person name="Davis C.M."/>
            <person name="Simpson J.R."/>
            <person name="Lauterbach L."/>
            <person name="Steele A.D."/>
            <person name="Gui C."/>
            <person name="Meng S."/>
            <person name="Li G."/>
            <person name="Viehrig K."/>
            <person name="Ye F."/>
            <person name="Su P."/>
            <person name="Kiefer A.F."/>
            <person name="Nichols A."/>
            <person name="Cepeda A.J."/>
            <person name="Yan W."/>
            <person name="Fan B."/>
            <person name="Jiang Y."/>
            <person name="Adhikari A."/>
            <person name="Zheng C.-J."/>
            <person name="Schuster L."/>
            <person name="Cowan T.M."/>
            <person name="Smanski M.J."/>
            <person name="Chevrette M.G."/>
            <person name="De Carvalho L.P.S."/>
            <person name="Shen B."/>
        </authorList>
    </citation>
    <scope>NUCLEOTIDE SEQUENCE [LARGE SCALE GENOMIC DNA]</scope>
    <source>
        <strain evidence="6 7">NPDC048229</strain>
    </source>
</reference>
<evidence type="ECO:0000256" key="3">
    <source>
        <dbReference type="ARBA" id="ARBA00023163"/>
    </source>
</evidence>
<keyword evidence="7" id="KW-1185">Reference proteome</keyword>
<dbReference type="InterPro" id="IPR000485">
    <property type="entry name" value="AsnC-type_HTH_dom"/>
</dbReference>